<evidence type="ECO:0000313" key="3">
    <source>
        <dbReference type="EMBL" id="GAX82422.1"/>
    </source>
</evidence>
<dbReference type="GO" id="GO:0016020">
    <property type="term" value="C:membrane"/>
    <property type="evidence" value="ECO:0007669"/>
    <property type="project" value="UniProtKB-SubCell"/>
</dbReference>
<comment type="caution">
    <text evidence="1">Lacks conserved residue(s) required for the propagation of feature annotation.</text>
</comment>
<gene>
    <name evidence="3" type="ORF">CEUSTIGMA_g9850.t1</name>
</gene>
<dbReference type="InterPro" id="IPR004345">
    <property type="entry name" value="TB2_DP1_HVA22"/>
</dbReference>
<protein>
    <recommendedName>
        <fullName evidence="1">HVA22-like protein</fullName>
    </recommendedName>
</protein>
<evidence type="ECO:0000313" key="4">
    <source>
        <dbReference type="Proteomes" id="UP000232323"/>
    </source>
</evidence>
<organism evidence="3 4">
    <name type="scientific">Chlamydomonas eustigma</name>
    <dbReference type="NCBI Taxonomy" id="1157962"/>
    <lineage>
        <taxon>Eukaryota</taxon>
        <taxon>Viridiplantae</taxon>
        <taxon>Chlorophyta</taxon>
        <taxon>core chlorophytes</taxon>
        <taxon>Chlorophyceae</taxon>
        <taxon>CS clade</taxon>
        <taxon>Chlamydomonadales</taxon>
        <taxon>Chlamydomonadaceae</taxon>
        <taxon>Chlamydomonas</taxon>
    </lineage>
</organism>
<feature type="region of interest" description="Disordered" evidence="2">
    <location>
        <begin position="145"/>
        <end position="165"/>
    </location>
</feature>
<dbReference type="EMBL" id="BEGY01000080">
    <property type="protein sequence ID" value="GAX82422.1"/>
    <property type="molecule type" value="Genomic_DNA"/>
</dbReference>
<proteinExistence type="inferred from homology"/>
<reference evidence="3 4" key="1">
    <citation type="submission" date="2017-08" db="EMBL/GenBank/DDBJ databases">
        <title>Acidophilic green algal genome provides insights into adaptation to an acidic environment.</title>
        <authorList>
            <person name="Hirooka S."/>
            <person name="Hirose Y."/>
            <person name="Kanesaki Y."/>
            <person name="Higuchi S."/>
            <person name="Fujiwara T."/>
            <person name="Onuma R."/>
            <person name="Era A."/>
            <person name="Ohbayashi R."/>
            <person name="Uzuka A."/>
            <person name="Nozaki H."/>
            <person name="Yoshikawa H."/>
            <person name="Miyagishima S.Y."/>
        </authorList>
    </citation>
    <scope>NUCLEOTIDE SEQUENCE [LARGE SCALE GENOMIC DNA]</scope>
    <source>
        <strain evidence="3 4">NIES-2499</strain>
    </source>
</reference>
<comment type="subcellular location">
    <subcellularLocation>
        <location evidence="1">Membrane</location>
        <topology evidence="1">Multi-pass membrane protein</topology>
    </subcellularLocation>
</comment>
<evidence type="ECO:0000256" key="2">
    <source>
        <dbReference type="SAM" id="MobiDB-lite"/>
    </source>
</evidence>
<sequence>MLLGQSTSQIAIILLGYGWPAYQSYKAINLKNSQLERQWLIYWIVLAFYFLAQWVGDSLVFWLPLYYEAKVATVVMLWHPRVKGAEYLFSNYLSPMLRAHEAAIDRGLVDSKTRALDYINSQIQRVKDLASTSSSTFDVVKSFTEQTPATQRRHPRQGSVHVHRE</sequence>
<name>A0A250XHL9_9CHLO</name>
<dbReference type="Proteomes" id="UP000232323">
    <property type="component" value="Unassembled WGS sequence"/>
</dbReference>
<dbReference type="PANTHER" id="PTHR12300:SF117">
    <property type="entry name" value="LP05237P-RELATED"/>
    <property type="match status" value="1"/>
</dbReference>
<dbReference type="STRING" id="1157962.A0A250XHL9"/>
<keyword evidence="1" id="KW-0812">Transmembrane</keyword>
<comment type="caution">
    <text evidence="3">The sequence shown here is derived from an EMBL/GenBank/DDBJ whole genome shotgun (WGS) entry which is preliminary data.</text>
</comment>
<keyword evidence="1" id="KW-0472">Membrane</keyword>
<dbReference type="OrthoDB" id="434647at2759"/>
<feature type="transmembrane region" description="Helical" evidence="1">
    <location>
        <begin position="40"/>
        <end position="67"/>
    </location>
</feature>
<accession>A0A250XHL9</accession>
<feature type="compositionally biased region" description="Basic residues" evidence="2">
    <location>
        <begin position="151"/>
        <end position="165"/>
    </location>
</feature>
<dbReference type="PANTHER" id="PTHR12300">
    <property type="entry name" value="HVA22-LIKE PROTEINS"/>
    <property type="match status" value="1"/>
</dbReference>
<evidence type="ECO:0000256" key="1">
    <source>
        <dbReference type="RuleBase" id="RU362006"/>
    </source>
</evidence>
<keyword evidence="4" id="KW-1185">Reference proteome</keyword>
<comment type="similarity">
    <text evidence="1">Belongs to the DP1 family.</text>
</comment>
<dbReference type="Pfam" id="PF03134">
    <property type="entry name" value="TB2_DP1_HVA22"/>
    <property type="match status" value="1"/>
</dbReference>
<keyword evidence="1" id="KW-1133">Transmembrane helix</keyword>
<dbReference type="AlphaFoldDB" id="A0A250XHL9"/>